<feature type="signal peptide" evidence="1">
    <location>
        <begin position="1"/>
        <end position="16"/>
    </location>
</feature>
<feature type="chain" id="PRO_5016996401" description="Transporter" evidence="1">
    <location>
        <begin position="17"/>
        <end position="373"/>
    </location>
</feature>
<evidence type="ECO:0000313" key="3">
    <source>
        <dbReference type="Proteomes" id="UP000255423"/>
    </source>
</evidence>
<proteinExistence type="predicted"/>
<name>A0A380S8K9_FIBSU</name>
<organism evidence="2 3">
    <name type="scientific">Fibrobacter succinogenes</name>
    <name type="common">Bacteroides succinogenes</name>
    <dbReference type="NCBI Taxonomy" id="833"/>
    <lineage>
        <taxon>Bacteria</taxon>
        <taxon>Pseudomonadati</taxon>
        <taxon>Fibrobacterota</taxon>
        <taxon>Fibrobacteria</taxon>
        <taxon>Fibrobacterales</taxon>
        <taxon>Fibrobacteraceae</taxon>
        <taxon>Fibrobacter</taxon>
    </lineage>
</organism>
<dbReference type="RefSeq" id="WP_109573577.1">
    <property type="nucleotide sequence ID" value="NZ_UHJL01000005.1"/>
</dbReference>
<keyword evidence="1" id="KW-0732">Signal</keyword>
<evidence type="ECO:0000313" key="2">
    <source>
        <dbReference type="EMBL" id="SUQ25963.1"/>
    </source>
</evidence>
<gene>
    <name evidence="2" type="ORF">SAMN05661053_2767</name>
</gene>
<protein>
    <recommendedName>
        <fullName evidence="4">Transporter</fullName>
    </recommendedName>
</protein>
<dbReference type="AlphaFoldDB" id="A0A380S8K9"/>
<dbReference type="EMBL" id="UHJL01000005">
    <property type="protein sequence ID" value="SUQ25963.1"/>
    <property type="molecule type" value="Genomic_DNA"/>
</dbReference>
<dbReference type="Proteomes" id="UP000255423">
    <property type="component" value="Unassembled WGS sequence"/>
</dbReference>
<sequence length="373" mass="40395">MKKNFLIEGCSLVALAAVAFYAGFNSPVTPATPWESIGGCGAGGSGGGSGDGIKWIGQGVSGGYLETEVFTKYNVGQNFSALTVTPHFSIKPTWDTKVGVSIPFMSHQGEVQYRSNQPPTDRSTGGFGDISFDFSKTIGSGGAASLSASLTIPTGQYDIKRGTDGGKEILPSSFQKGSGLYSLTLGWDYSRDTDKGIWLYSLSYTHPFAMHLFSGENEFNDSYWKDIKKHGDRFNYRFKPYGENDLGAFTPPSIGGSVAYGYRGRSGIVQSFGLNFSIPLGVAWISSEKEGSYDPKPDPDHQAWSVSLVYGLEFSNPDFPVFLAFSLPIHDKAGGSDPMNEYSEKPMKKWNAPDWSDIGQQWTIAVGVKGSFF</sequence>
<accession>A0A380S8K9</accession>
<reference evidence="2 3" key="1">
    <citation type="submission" date="2017-08" db="EMBL/GenBank/DDBJ databases">
        <authorList>
            <person name="de Groot N.N."/>
        </authorList>
    </citation>
    <scope>NUCLEOTIDE SEQUENCE [LARGE SCALE GENOMIC DNA]</scope>
    <source>
        <strain evidence="2 3">HM2</strain>
    </source>
</reference>
<evidence type="ECO:0000256" key="1">
    <source>
        <dbReference type="SAM" id="SignalP"/>
    </source>
</evidence>
<evidence type="ECO:0008006" key="4">
    <source>
        <dbReference type="Google" id="ProtNLM"/>
    </source>
</evidence>